<dbReference type="PANTHER" id="PTHR11188">
    <property type="entry name" value="ARRESTIN DOMAIN CONTAINING PROTEIN"/>
    <property type="match status" value="1"/>
</dbReference>
<dbReference type="GeneID" id="37142324"/>
<dbReference type="Proteomes" id="UP000248340">
    <property type="component" value="Unassembled WGS sequence"/>
</dbReference>
<dbReference type="EMBL" id="KZ821749">
    <property type="protein sequence ID" value="PYH76875.1"/>
    <property type="molecule type" value="Genomic_DNA"/>
</dbReference>
<feature type="transmembrane region" description="Helical" evidence="2">
    <location>
        <begin position="345"/>
        <end position="365"/>
    </location>
</feature>
<comment type="similarity">
    <text evidence="1">Belongs to the arrestin family.</text>
</comment>
<evidence type="ECO:0000313" key="5">
    <source>
        <dbReference type="Proteomes" id="UP000248340"/>
    </source>
</evidence>
<dbReference type="GO" id="GO:0005829">
    <property type="term" value="C:cytosol"/>
    <property type="evidence" value="ECO:0007669"/>
    <property type="project" value="TreeGrafter"/>
</dbReference>
<name>A0A319BW02_9EURO</name>
<dbReference type="AlphaFoldDB" id="A0A319BW02"/>
<proteinExistence type="inferred from homology"/>
<dbReference type="Gene3D" id="2.60.40.640">
    <property type="match status" value="1"/>
</dbReference>
<protein>
    <recommendedName>
        <fullName evidence="3">Arrestin C-terminal-like domain-containing protein</fullName>
    </recommendedName>
</protein>
<sequence>MSNHGCNLHFELDPCAHRVFLPAEGNPIPEGPHITGKLILSLAQPMRIGSIDVQLRGFIKRRWGSSERPKTLTKSCTESVIFQRSWQLMRTPVFQSRIYAPGRHEVILDLALGSGEHMRESVDGVEGYSISYLLIGTVTRKLASDLTCHESIKVYRSYAPSEWYSFATVHALDNEWPGKIRYSITYPATQIPFGSDLCPRIQLYPLTEGLQIESITIEVVETHHFAPNPSLDGGFLNRITRSRVICRKEVSSSKDPDILVHELDGGYEVAPLLPLPTSIHDCAQTIQSSHFDITHNVTVTIRIINTDGHISSVRASTPVVIYMHNVNITQLKASSLYSRHIIPPVPVTCMLTCTIEMFFAMWAYAIRLRMGRYSRAEPNTEL</sequence>
<dbReference type="InterPro" id="IPR011022">
    <property type="entry name" value="Arrestin_C-like"/>
</dbReference>
<dbReference type="VEuPathDB" id="FungiDB:BO82DRAFT_406704"/>
<dbReference type="GO" id="GO:0031625">
    <property type="term" value="F:ubiquitin protein ligase binding"/>
    <property type="evidence" value="ECO:0007669"/>
    <property type="project" value="TreeGrafter"/>
</dbReference>
<reference evidence="4 5" key="1">
    <citation type="submission" date="2016-12" db="EMBL/GenBank/DDBJ databases">
        <title>The genomes of Aspergillus section Nigri reveals drivers in fungal speciation.</title>
        <authorList>
            <consortium name="DOE Joint Genome Institute"/>
            <person name="Vesth T.C."/>
            <person name="Nybo J."/>
            <person name="Theobald S."/>
            <person name="Brandl J."/>
            <person name="Frisvad J.C."/>
            <person name="Nielsen K.F."/>
            <person name="Lyhne E.K."/>
            <person name="Kogle M.E."/>
            <person name="Kuo A."/>
            <person name="Riley R."/>
            <person name="Clum A."/>
            <person name="Nolan M."/>
            <person name="Lipzen A."/>
            <person name="Salamov A."/>
            <person name="Henrissat B."/>
            <person name="Wiebenga A."/>
            <person name="De Vries R.P."/>
            <person name="Grigoriev I.V."/>
            <person name="Mortensen U.H."/>
            <person name="Andersen M.R."/>
            <person name="Baker S.E."/>
        </authorList>
    </citation>
    <scope>NUCLEOTIDE SEQUENCE [LARGE SCALE GENOMIC DNA]</scope>
    <source>
        <strain evidence="4 5">CBS 121591</strain>
    </source>
</reference>
<evidence type="ECO:0000256" key="2">
    <source>
        <dbReference type="SAM" id="Phobius"/>
    </source>
</evidence>
<dbReference type="SMART" id="SM01017">
    <property type="entry name" value="Arrestin_C"/>
    <property type="match status" value="1"/>
</dbReference>
<dbReference type="Pfam" id="PF02752">
    <property type="entry name" value="Arrestin_C"/>
    <property type="match status" value="1"/>
</dbReference>
<evidence type="ECO:0000313" key="4">
    <source>
        <dbReference type="EMBL" id="PYH76875.1"/>
    </source>
</evidence>
<dbReference type="RefSeq" id="XP_025487075.1">
    <property type="nucleotide sequence ID" value="XM_025639582.1"/>
</dbReference>
<dbReference type="GO" id="GO:0005886">
    <property type="term" value="C:plasma membrane"/>
    <property type="evidence" value="ECO:0007669"/>
    <property type="project" value="TreeGrafter"/>
</dbReference>
<dbReference type="OrthoDB" id="2333384at2759"/>
<evidence type="ECO:0000256" key="1">
    <source>
        <dbReference type="ARBA" id="ARBA00005298"/>
    </source>
</evidence>
<organism evidence="4 5">
    <name type="scientific">Aspergillus uvarum CBS 121591</name>
    <dbReference type="NCBI Taxonomy" id="1448315"/>
    <lineage>
        <taxon>Eukaryota</taxon>
        <taxon>Fungi</taxon>
        <taxon>Dikarya</taxon>
        <taxon>Ascomycota</taxon>
        <taxon>Pezizomycotina</taxon>
        <taxon>Eurotiomycetes</taxon>
        <taxon>Eurotiomycetidae</taxon>
        <taxon>Eurotiales</taxon>
        <taxon>Aspergillaceae</taxon>
        <taxon>Aspergillus</taxon>
        <taxon>Aspergillus subgen. Circumdati</taxon>
    </lineage>
</organism>
<dbReference type="InterPro" id="IPR014752">
    <property type="entry name" value="Arrestin-like_C"/>
</dbReference>
<accession>A0A319BW02</accession>
<dbReference type="PANTHER" id="PTHR11188:SF17">
    <property type="entry name" value="FI21816P1"/>
    <property type="match status" value="1"/>
</dbReference>
<keyword evidence="2" id="KW-0472">Membrane</keyword>
<dbReference type="GO" id="GO:0030674">
    <property type="term" value="F:protein-macromolecule adaptor activity"/>
    <property type="evidence" value="ECO:0007669"/>
    <property type="project" value="TreeGrafter"/>
</dbReference>
<feature type="domain" description="Arrestin C-terminal-like" evidence="3">
    <location>
        <begin position="176"/>
        <end position="325"/>
    </location>
</feature>
<dbReference type="GO" id="GO:0070086">
    <property type="term" value="P:ubiquitin-dependent endocytosis"/>
    <property type="evidence" value="ECO:0007669"/>
    <property type="project" value="TreeGrafter"/>
</dbReference>
<keyword evidence="2" id="KW-1133">Transmembrane helix</keyword>
<gene>
    <name evidence="4" type="ORF">BO82DRAFT_406704</name>
</gene>
<keyword evidence="5" id="KW-1185">Reference proteome</keyword>
<keyword evidence="2" id="KW-0812">Transmembrane</keyword>
<evidence type="ECO:0000259" key="3">
    <source>
        <dbReference type="SMART" id="SM01017"/>
    </source>
</evidence>
<dbReference type="InterPro" id="IPR050357">
    <property type="entry name" value="Arrestin_domain-protein"/>
</dbReference>
<dbReference type="STRING" id="1448315.A0A319BW02"/>